<evidence type="ECO:0000256" key="2">
    <source>
        <dbReference type="SAM" id="Phobius"/>
    </source>
</evidence>
<dbReference type="AlphaFoldDB" id="A0A1X0NG65"/>
<feature type="compositionally biased region" description="Polar residues" evidence="1">
    <location>
        <begin position="155"/>
        <end position="171"/>
    </location>
</feature>
<keyword evidence="2" id="KW-0812">Transmembrane</keyword>
<organism evidence="3 4">
    <name type="scientific">Trypanosoma theileri</name>
    <dbReference type="NCBI Taxonomy" id="67003"/>
    <lineage>
        <taxon>Eukaryota</taxon>
        <taxon>Discoba</taxon>
        <taxon>Euglenozoa</taxon>
        <taxon>Kinetoplastea</taxon>
        <taxon>Metakinetoplastina</taxon>
        <taxon>Trypanosomatida</taxon>
        <taxon>Trypanosomatidae</taxon>
        <taxon>Trypanosoma</taxon>
    </lineage>
</organism>
<gene>
    <name evidence="3" type="ORF">TM35_000641130</name>
</gene>
<feature type="region of interest" description="Disordered" evidence="1">
    <location>
        <begin position="64"/>
        <end position="229"/>
    </location>
</feature>
<feature type="non-terminal residue" evidence="3">
    <location>
        <position position="1"/>
    </location>
</feature>
<accession>A0A1X0NG65</accession>
<feature type="compositionally biased region" description="Polar residues" evidence="1">
    <location>
        <begin position="196"/>
        <end position="211"/>
    </location>
</feature>
<comment type="caution">
    <text evidence="3">The sequence shown here is derived from an EMBL/GenBank/DDBJ whole genome shotgun (WGS) entry which is preliminary data.</text>
</comment>
<dbReference type="EMBL" id="NBCO01000064">
    <property type="protein sequence ID" value="ORC83581.1"/>
    <property type="molecule type" value="Genomic_DNA"/>
</dbReference>
<feature type="compositionally biased region" description="Polar residues" evidence="1">
    <location>
        <begin position="71"/>
        <end position="87"/>
    </location>
</feature>
<feature type="compositionally biased region" description="Low complexity" evidence="1">
    <location>
        <begin position="212"/>
        <end position="229"/>
    </location>
</feature>
<keyword evidence="4" id="KW-1185">Reference proteome</keyword>
<evidence type="ECO:0000313" key="4">
    <source>
        <dbReference type="Proteomes" id="UP000192257"/>
    </source>
</evidence>
<keyword evidence="2" id="KW-0472">Membrane</keyword>
<evidence type="ECO:0000256" key="1">
    <source>
        <dbReference type="SAM" id="MobiDB-lite"/>
    </source>
</evidence>
<reference evidence="3 4" key="1">
    <citation type="submission" date="2017-03" db="EMBL/GenBank/DDBJ databases">
        <title>An alternative strategy for trypanosome survival in the mammalian bloodstream revealed through genome and transcriptome analysis of the ubiquitous bovine parasite Trypanosoma (Megatrypanum) theileri.</title>
        <authorList>
            <person name="Kelly S."/>
            <person name="Ivens A."/>
            <person name="Mott A."/>
            <person name="O'Neill E."/>
            <person name="Emms D."/>
            <person name="Macleod O."/>
            <person name="Voorheis P."/>
            <person name="Matthews J."/>
            <person name="Matthews K."/>
            <person name="Carrington M."/>
        </authorList>
    </citation>
    <scope>NUCLEOTIDE SEQUENCE [LARGE SCALE GENOMIC DNA]</scope>
    <source>
        <strain evidence="3">Edinburgh</strain>
    </source>
</reference>
<dbReference type="RefSeq" id="XP_028877647.1">
    <property type="nucleotide sequence ID" value="XM_029031054.1"/>
</dbReference>
<proteinExistence type="predicted"/>
<protein>
    <submittedName>
        <fullName evidence="3">Uncharacterized protein</fullName>
    </submittedName>
</protein>
<dbReference type="VEuPathDB" id="TriTrypDB:TM35_000641130"/>
<evidence type="ECO:0000313" key="3">
    <source>
        <dbReference type="EMBL" id="ORC83581.1"/>
    </source>
</evidence>
<name>A0A1X0NG65_9TRYP</name>
<keyword evidence="2" id="KW-1133">Transmembrane helix</keyword>
<feature type="transmembrane region" description="Helical" evidence="2">
    <location>
        <begin position="253"/>
        <end position="272"/>
    </location>
</feature>
<feature type="compositionally biased region" description="Low complexity" evidence="1">
    <location>
        <begin position="172"/>
        <end position="187"/>
    </location>
</feature>
<dbReference type="GeneID" id="39990834"/>
<dbReference type="Proteomes" id="UP000192257">
    <property type="component" value="Unassembled WGS sequence"/>
</dbReference>
<sequence>RTTITTTTTTNGGQPKAVMANDAGVKEWSDFLGTAACNSTLSGSNKTAGGVNCSDWKSRGFIEGISERSDGSNSKSEVQQQVNNLQGQKDPEEPQEVASSLHVGKQDGKQGNQPQGAAVDQVSRQEQSTAKDEGPHKALGTEPQSGGNAERAPEASSTSAQLPSSTTAPEDNSTTSTPSNNETTGTNASGADMGTTAASGSQETNSTTLPSSENTVTEAPTTTPSTAPNAEITSIASAVQSKANADSSSVSPVWMRTAAPLLIVVVLFSVTMY</sequence>